<accession>A0A8S4NMP8</accession>
<dbReference type="EMBL" id="CAIIXF020000005">
    <property type="protein sequence ID" value="CAH1783130.1"/>
    <property type="molecule type" value="Genomic_DNA"/>
</dbReference>
<feature type="non-terminal residue" evidence="8">
    <location>
        <position position="1"/>
    </location>
</feature>
<gene>
    <name evidence="8" type="ORF">OFUS_LOCUS9497</name>
</gene>
<dbReference type="SMART" id="SM00032">
    <property type="entry name" value="CCP"/>
    <property type="match status" value="2"/>
</dbReference>
<feature type="domain" description="Sushi" evidence="7">
    <location>
        <begin position="1"/>
        <end position="71"/>
    </location>
</feature>
<dbReference type="PROSITE" id="PS50923">
    <property type="entry name" value="SUSHI"/>
    <property type="match status" value="2"/>
</dbReference>
<dbReference type="CDD" id="cd00033">
    <property type="entry name" value="CCP"/>
    <property type="match status" value="1"/>
</dbReference>
<comment type="caution">
    <text evidence="5">Lacks conserved residue(s) required for the propagation of feature annotation.</text>
</comment>
<dbReference type="SUPFAM" id="SSF57535">
    <property type="entry name" value="Complement control module/SCR domain"/>
    <property type="match status" value="2"/>
</dbReference>
<reference evidence="8" key="1">
    <citation type="submission" date="2022-03" db="EMBL/GenBank/DDBJ databases">
        <authorList>
            <person name="Martin C."/>
        </authorList>
    </citation>
    <scope>NUCLEOTIDE SEQUENCE</scope>
</reference>
<dbReference type="OrthoDB" id="6050000at2759"/>
<evidence type="ECO:0000256" key="3">
    <source>
        <dbReference type="ARBA" id="ARBA00023157"/>
    </source>
</evidence>
<evidence type="ECO:0000313" key="9">
    <source>
        <dbReference type="Proteomes" id="UP000749559"/>
    </source>
</evidence>
<dbReference type="PANTHER" id="PTHR19325:SF560">
    <property type="entry name" value="SUSHI, VON WILLEBRAND FACTOR TYPE A, EGF AND PENTRAXIN DOMAIN-CONTAINING PROTEIN 1"/>
    <property type="match status" value="1"/>
</dbReference>
<feature type="domain" description="Sushi" evidence="7">
    <location>
        <begin position="72"/>
        <end position="132"/>
    </location>
</feature>
<keyword evidence="3" id="KW-1015">Disulfide bond</keyword>
<protein>
    <recommendedName>
        <fullName evidence="7">Sushi domain-containing protein</fullName>
    </recommendedName>
</protein>
<evidence type="ECO:0000256" key="5">
    <source>
        <dbReference type="PROSITE-ProRule" id="PRU00302"/>
    </source>
</evidence>
<sequence>RCNKRMGPDNGAIDEANSDQPDEENQYSPGDTVRFVCDNCFEIKPNTDGIQDDDTMCTTSGWDGQVPRCKRLTCDAPELNEGVERIGINNNCGTTASFTCKEGYVPADGTLTCVDDGSGSPVWSGTPLTCKKKCPFRMPTTNGTIDQE</sequence>
<evidence type="ECO:0000313" key="8">
    <source>
        <dbReference type="EMBL" id="CAH1783130.1"/>
    </source>
</evidence>
<evidence type="ECO:0000256" key="6">
    <source>
        <dbReference type="SAM" id="MobiDB-lite"/>
    </source>
</evidence>
<keyword evidence="9" id="KW-1185">Reference proteome</keyword>
<feature type="non-terminal residue" evidence="8">
    <location>
        <position position="148"/>
    </location>
</feature>
<feature type="compositionally biased region" description="Acidic residues" evidence="6">
    <location>
        <begin position="16"/>
        <end position="25"/>
    </location>
</feature>
<dbReference type="InterPro" id="IPR035976">
    <property type="entry name" value="Sushi/SCR/CCP_sf"/>
</dbReference>
<dbReference type="Gene3D" id="2.10.70.10">
    <property type="entry name" value="Complement Module, domain 1"/>
    <property type="match status" value="2"/>
</dbReference>
<proteinExistence type="predicted"/>
<keyword evidence="1 5" id="KW-0768">Sushi</keyword>
<evidence type="ECO:0000256" key="4">
    <source>
        <dbReference type="ARBA" id="ARBA00023180"/>
    </source>
</evidence>
<evidence type="ECO:0000256" key="2">
    <source>
        <dbReference type="ARBA" id="ARBA00022737"/>
    </source>
</evidence>
<comment type="caution">
    <text evidence="8">The sequence shown here is derived from an EMBL/GenBank/DDBJ whole genome shotgun (WGS) entry which is preliminary data.</text>
</comment>
<dbReference type="Proteomes" id="UP000749559">
    <property type="component" value="Unassembled WGS sequence"/>
</dbReference>
<keyword evidence="4" id="KW-0325">Glycoprotein</keyword>
<evidence type="ECO:0000259" key="7">
    <source>
        <dbReference type="PROSITE" id="PS50923"/>
    </source>
</evidence>
<dbReference type="InterPro" id="IPR050350">
    <property type="entry name" value="Compl-Cell_Adhes-Reg"/>
</dbReference>
<dbReference type="PANTHER" id="PTHR19325">
    <property type="entry name" value="COMPLEMENT COMPONENT-RELATED SUSHI DOMAIN-CONTAINING"/>
    <property type="match status" value="1"/>
</dbReference>
<dbReference type="AlphaFoldDB" id="A0A8S4NMP8"/>
<feature type="region of interest" description="Disordered" evidence="6">
    <location>
        <begin position="1"/>
        <end position="30"/>
    </location>
</feature>
<organism evidence="8 9">
    <name type="scientific">Owenia fusiformis</name>
    <name type="common">Polychaete worm</name>
    <dbReference type="NCBI Taxonomy" id="6347"/>
    <lineage>
        <taxon>Eukaryota</taxon>
        <taxon>Metazoa</taxon>
        <taxon>Spiralia</taxon>
        <taxon>Lophotrochozoa</taxon>
        <taxon>Annelida</taxon>
        <taxon>Polychaeta</taxon>
        <taxon>Sedentaria</taxon>
        <taxon>Canalipalpata</taxon>
        <taxon>Sabellida</taxon>
        <taxon>Oweniida</taxon>
        <taxon>Oweniidae</taxon>
        <taxon>Owenia</taxon>
    </lineage>
</organism>
<keyword evidence="2" id="KW-0677">Repeat</keyword>
<evidence type="ECO:0000256" key="1">
    <source>
        <dbReference type="ARBA" id="ARBA00022659"/>
    </source>
</evidence>
<dbReference type="Pfam" id="PF00084">
    <property type="entry name" value="Sushi"/>
    <property type="match status" value="2"/>
</dbReference>
<name>A0A8S4NMP8_OWEFU</name>
<dbReference type="InterPro" id="IPR000436">
    <property type="entry name" value="Sushi_SCR_CCP_dom"/>
</dbReference>